<name>A0A0E9QCR1_ANGAN</name>
<reference evidence="1" key="1">
    <citation type="submission" date="2014-11" db="EMBL/GenBank/DDBJ databases">
        <authorList>
            <person name="Amaro Gonzalez C."/>
        </authorList>
    </citation>
    <scope>NUCLEOTIDE SEQUENCE</scope>
</reference>
<proteinExistence type="predicted"/>
<evidence type="ECO:0000313" key="1">
    <source>
        <dbReference type="EMBL" id="JAH14110.1"/>
    </source>
</evidence>
<accession>A0A0E9QCR1</accession>
<dbReference type="EMBL" id="GBXM01094467">
    <property type="protein sequence ID" value="JAH14110.1"/>
    <property type="molecule type" value="Transcribed_RNA"/>
</dbReference>
<dbReference type="AlphaFoldDB" id="A0A0E9QCR1"/>
<sequence length="68" mass="8149">MFCDNSYFHIQKLCFNNLRIMFHTCIKDQGYPIVSEKQLMWVMLFVLANTKTPFSTFQQLDRRPVIIS</sequence>
<protein>
    <submittedName>
        <fullName evidence="1">Uncharacterized protein</fullName>
    </submittedName>
</protein>
<reference evidence="1" key="2">
    <citation type="journal article" date="2015" name="Fish Shellfish Immunol.">
        <title>Early steps in the European eel (Anguilla anguilla)-Vibrio vulnificus interaction in the gills: Role of the RtxA13 toxin.</title>
        <authorList>
            <person name="Callol A."/>
            <person name="Pajuelo D."/>
            <person name="Ebbesson L."/>
            <person name="Teles M."/>
            <person name="MacKenzie S."/>
            <person name="Amaro C."/>
        </authorList>
    </citation>
    <scope>NUCLEOTIDE SEQUENCE</scope>
</reference>
<organism evidence="1">
    <name type="scientific">Anguilla anguilla</name>
    <name type="common">European freshwater eel</name>
    <name type="synonym">Muraena anguilla</name>
    <dbReference type="NCBI Taxonomy" id="7936"/>
    <lineage>
        <taxon>Eukaryota</taxon>
        <taxon>Metazoa</taxon>
        <taxon>Chordata</taxon>
        <taxon>Craniata</taxon>
        <taxon>Vertebrata</taxon>
        <taxon>Euteleostomi</taxon>
        <taxon>Actinopterygii</taxon>
        <taxon>Neopterygii</taxon>
        <taxon>Teleostei</taxon>
        <taxon>Anguilliformes</taxon>
        <taxon>Anguillidae</taxon>
        <taxon>Anguilla</taxon>
    </lineage>
</organism>